<dbReference type="InterPro" id="IPR001940">
    <property type="entry name" value="Peptidase_S1C"/>
</dbReference>
<dbReference type="PRINTS" id="PR00834">
    <property type="entry name" value="PROTEASES2C"/>
</dbReference>
<feature type="signal peptide" evidence="5">
    <location>
        <begin position="1"/>
        <end position="20"/>
    </location>
</feature>
<dbReference type="InterPro" id="IPR009003">
    <property type="entry name" value="Peptidase_S1_PA"/>
</dbReference>
<name>A0A2K1Q2B2_9GAMM</name>
<keyword evidence="5" id="KW-0732">Signal</keyword>
<keyword evidence="3" id="KW-0378">Hydrolase</keyword>
<dbReference type="PANTHER" id="PTHR22939:SF129">
    <property type="entry name" value="SERINE PROTEASE HTRA2, MITOCHONDRIAL"/>
    <property type="match status" value="1"/>
</dbReference>
<feature type="chain" id="PRO_5014340318" evidence="5">
    <location>
        <begin position="21"/>
        <end position="461"/>
    </location>
</feature>
<dbReference type="Gene3D" id="2.40.10.120">
    <property type="match status" value="1"/>
</dbReference>
<dbReference type="RefSeq" id="WP_103074209.1">
    <property type="nucleotide sequence ID" value="NZ_NPZB01000001.1"/>
</dbReference>
<dbReference type="Pfam" id="PF13365">
    <property type="entry name" value="Trypsin_2"/>
    <property type="match status" value="1"/>
</dbReference>
<dbReference type="Gene3D" id="2.30.42.10">
    <property type="match status" value="2"/>
</dbReference>
<dbReference type="SMART" id="SM00228">
    <property type="entry name" value="PDZ"/>
    <property type="match status" value="2"/>
</dbReference>
<evidence type="ECO:0000313" key="7">
    <source>
        <dbReference type="EMBL" id="PNS09121.1"/>
    </source>
</evidence>
<dbReference type="InterPro" id="IPR001478">
    <property type="entry name" value="PDZ"/>
</dbReference>
<accession>A0A2K1Q2B2</accession>
<feature type="domain" description="PDZ" evidence="6">
    <location>
        <begin position="287"/>
        <end position="355"/>
    </location>
</feature>
<dbReference type="SUPFAM" id="SSF50156">
    <property type="entry name" value="PDZ domain-like"/>
    <property type="match status" value="2"/>
</dbReference>
<evidence type="ECO:0000313" key="8">
    <source>
        <dbReference type="Proteomes" id="UP000236220"/>
    </source>
</evidence>
<keyword evidence="8" id="KW-1185">Reference proteome</keyword>
<evidence type="ECO:0000256" key="2">
    <source>
        <dbReference type="ARBA" id="ARBA00022670"/>
    </source>
</evidence>
<dbReference type="Proteomes" id="UP000236220">
    <property type="component" value="Unassembled WGS sequence"/>
</dbReference>
<evidence type="ECO:0000256" key="5">
    <source>
        <dbReference type="SAM" id="SignalP"/>
    </source>
</evidence>
<feature type="domain" description="PDZ" evidence="6">
    <location>
        <begin position="368"/>
        <end position="453"/>
    </location>
</feature>
<dbReference type="EMBL" id="NPZB01000001">
    <property type="protein sequence ID" value="PNS09121.1"/>
    <property type="molecule type" value="Genomic_DNA"/>
</dbReference>
<dbReference type="GO" id="GO:0004252">
    <property type="term" value="F:serine-type endopeptidase activity"/>
    <property type="evidence" value="ECO:0007669"/>
    <property type="project" value="InterPro"/>
</dbReference>
<dbReference type="GO" id="GO:0006515">
    <property type="term" value="P:protein quality control for misfolded or incompletely synthesized proteins"/>
    <property type="evidence" value="ECO:0007669"/>
    <property type="project" value="TreeGrafter"/>
</dbReference>
<dbReference type="OrthoDB" id="9758917at2"/>
<dbReference type="SUPFAM" id="SSF50494">
    <property type="entry name" value="Trypsin-like serine proteases"/>
    <property type="match status" value="1"/>
</dbReference>
<dbReference type="GO" id="GO:0042597">
    <property type="term" value="C:periplasmic space"/>
    <property type="evidence" value="ECO:0007669"/>
    <property type="project" value="TreeGrafter"/>
</dbReference>
<comment type="caution">
    <text evidence="7">The sequence shown here is derived from an EMBL/GenBank/DDBJ whole genome shotgun (WGS) entry which is preliminary data.</text>
</comment>
<evidence type="ECO:0000256" key="1">
    <source>
        <dbReference type="ARBA" id="ARBA00010541"/>
    </source>
</evidence>
<comment type="similarity">
    <text evidence="1">Belongs to the peptidase S1C family.</text>
</comment>
<evidence type="ECO:0000259" key="6">
    <source>
        <dbReference type="SMART" id="SM00228"/>
    </source>
</evidence>
<dbReference type="AlphaFoldDB" id="A0A2K1Q2B2"/>
<evidence type="ECO:0000256" key="4">
    <source>
        <dbReference type="ARBA" id="ARBA00022825"/>
    </source>
</evidence>
<dbReference type="InterPro" id="IPR036034">
    <property type="entry name" value="PDZ_sf"/>
</dbReference>
<protein>
    <submittedName>
        <fullName evidence="7">Trypsin-like peptidase</fullName>
    </submittedName>
</protein>
<keyword evidence="2" id="KW-0645">Protease</keyword>
<evidence type="ECO:0000256" key="3">
    <source>
        <dbReference type="ARBA" id="ARBA00022801"/>
    </source>
</evidence>
<dbReference type="PANTHER" id="PTHR22939">
    <property type="entry name" value="SERINE PROTEASE FAMILY S1C HTRA-RELATED"/>
    <property type="match status" value="1"/>
</dbReference>
<proteinExistence type="inferred from homology"/>
<reference evidence="7 8" key="1">
    <citation type="submission" date="2017-08" db="EMBL/GenBank/DDBJ databases">
        <title>Lysobacter sylvestris genome.</title>
        <authorList>
            <person name="Zhang D.-C."/>
            <person name="Albuquerque L."/>
            <person name="Franca L."/>
            <person name="Froufe H.J.C."/>
            <person name="Barroso C."/>
            <person name="Egas C."/>
            <person name="Da Costa M."/>
            <person name="Margesin R."/>
        </authorList>
    </citation>
    <scope>NUCLEOTIDE SEQUENCE [LARGE SCALE GENOMIC DNA]</scope>
    <source>
        <strain evidence="7 8">AM20-91</strain>
    </source>
</reference>
<organism evidence="7 8">
    <name type="scientific">Solilutibacter silvestris</name>
    <dbReference type="NCBI Taxonomy" id="1645665"/>
    <lineage>
        <taxon>Bacteria</taxon>
        <taxon>Pseudomonadati</taxon>
        <taxon>Pseudomonadota</taxon>
        <taxon>Gammaproteobacteria</taxon>
        <taxon>Lysobacterales</taxon>
        <taxon>Lysobacteraceae</taxon>
        <taxon>Solilutibacter</taxon>
    </lineage>
</organism>
<keyword evidence="4" id="KW-0720">Serine protease</keyword>
<gene>
    <name evidence="7" type="ORF">Lysil_0750</name>
</gene>
<sequence>MRKTPLILVLAAAAAFGGFAATALREAITTPADAHTPPTATSLPLAAALPSAVAGQAVPSLAPMLQKVLPAVVSVHSKQRQRVNTPFGNDPVFRRMFGIPEERILESLGSGVIVDAQQGLILTNHHVIEGADDVSVTLADGRTLKATFRGSDADTDIALMQIPAQNLSALPIADSSRLRVGDFVVAVGNPFGVGQTVTSGIVSALGRSNLPGLGYQNFIQTDASINPGNSGGALVDLNGQLVGINTASFNPQGSMAGNIGLGFAIPSSLASTVMRQLLANKGMVRRGTLGVATSDSSNPAGARVTRVYDAGSGLQVGDVITAVNGQRVASMDDFHNIEGLQVGATSARLDVVRAGKAATITSALRQQSGDGASLDPRLAGVTFAELPESYRRQGLSGVLVASVSANSRAARSGLNSGDVLLEGTNGRFNDLTSFRASFRAPPQQLRFRVLRDDRVGELMIP</sequence>